<dbReference type="KEGG" id="nai:NECAME_00318"/>
<dbReference type="InterPro" id="IPR027417">
    <property type="entry name" value="P-loop_NTPase"/>
</dbReference>
<dbReference type="STRING" id="51031.W2TCM5"/>
<protein>
    <recommendedName>
        <fullName evidence="1">ATPase AAA-type core domain-containing protein</fullName>
    </recommendedName>
</protein>
<name>W2TCM5_NECAM</name>
<dbReference type="AlphaFoldDB" id="W2TCM5"/>
<dbReference type="Pfam" id="PF00004">
    <property type="entry name" value="AAA"/>
    <property type="match status" value="1"/>
</dbReference>
<dbReference type="OMA" id="AMETHRN"/>
<dbReference type="EMBL" id="KI659683">
    <property type="protein sequence ID" value="ETN78946.1"/>
    <property type="molecule type" value="Genomic_DNA"/>
</dbReference>
<dbReference type="Proteomes" id="UP000053676">
    <property type="component" value="Unassembled WGS sequence"/>
</dbReference>
<dbReference type="GO" id="GO:0005524">
    <property type="term" value="F:ATP binding"/>
    <property type="evidence" value="ECO:0007669"/>
    <property type="project" value="InterPro"/>
</dbReference>
<reference evidence="3" key="1">
    <citation type="journal article" date="2014" name="Nat. Genet.">
        <title>Genome of the human hookworm Necator americanus.</title>
        <authorList>
            <person name="Tang Y.T."/>
            <person name="Gao X."/>
            <person name="Rosa B.A."/>
            <person name="Abubucker S."/>
            <person name="Hallsworth-Pepin K."/>
            <person name="Martin J."/>
            <person name="Tyagi R."/>
            <person name="Heizer E."/>
            <person name="Zhang X."/>
            <person name="Bhonagiri-Palsikar V."/>
            <person name="Minx P."/>
            <person name="Warren W.C."/>
            <person name="Wang Q."/>
            <person name="Zhan B."/>
            <person name="Hotez P.J."/>
            <person name="Sternberg P.W."/>
            <person name="Dougall A."/>
            <person name="Gaze S.T."/>
            <person name="Mulvenna J."/>
            <person name="Sotillo J."/>
            <person name="Ranganathan S."/>
            <person name="Rabelo E.M."/>
            <person name="Wilson R.K."/>
            <person name="Felgner P.L."/>
            <person name="Bethony J."/>
            <person name="Hawdon J.M."/>
            <person name="Gasser R.B."/>
            <person name="Loukas A."/>
            <person name="Mitreva M."/>
        </authorList>
    </citation>
    <scope>NUCLEOTIDE SEQUENCE [LARGE SCALE GENOMIC DNA]</scope>
</reference>
<evidence type="ECO:0000313" key="3">
    <source>
        <dbReference type="Proteomes" id="UP000053676"/>
    </source>
</evidence>
<dbReference type="Gene3D" id="3.40.50.300">
    <property type="entry name" value="P-loop containing nucleotide triphosphate hydrolases"/>
    <property type="match status" value="1"/>
</dbReference>
<accession>W2TCM5</accession>
<proteinExistence type="predicted"/>
<feature type="domain" description="ATPase AAA-type core" evidence="1">
    <location>
        <begin position="289"/>
        <end position="339"/>
    </location>
</feature>
<dbReference type="InterPro" id="IPR003959">
    <property type="entry name" value="ATPase_AAA_core"/>
</dbReference>
<evidence type="ECO:0000313" key="2">
    <source>
        <dbReference type="EMBL" id="ETN78946.1"/>
    </source>
</evidence>
<organism evidence="2 3">
    <name type="scientific">Necator americanus</name>
    <name type="common">Human hookworm</name>
    <dbReference type="NCBI Taxonomy" id="51031"/>
    <lineage>
        <taxon>Eukaryota</taxon>
        <taxon>Metazoa</taxon>
        <taxon>Ecdysozoa</taxon>
        <taxon>Nematoda</taxon>
        <taxon>Chromadorea</taxon>
        <taxon>Rhabditida</taxon>
        <taxon>Rhabditina</taxon>
        <taxon>Rhabditomorpha</taxon>
        <taxon>Strongyloidea</taxon>
        <taxon>Ancylostomatidae</taxon>
        <taxon>Bunostominae</taxon>
        <taxon>Necator</taxon>
    </lineage>
</organism>
<feature type="non-terminal residue" evidence="2">
    <location>
        <position position="340"/>
    </location>
</feature>
<dbReference type="OrthoDB" id="2187at2759"/>
<keyword evidence="3" id="KW-1185">Reference proteome</keyword>
<dbReference type="GO" id="GO:0016887">
    <property type="term" value="F:ATP hydrolysis activity"/>
    <property type="evidence" value="ECO:0007669"/>
    <property type="project" value="InterPro"/>
</dbReference>
<evidence type="ECO:0000259" key="1">
    <source>
        <dbReference type="Pfam" id="PF00004"/>
    </source>
</evidence>
<gene>
    <name evidence="2" type="ORF">NECAME_00318</name>
</gene>
<sequence>MRRSLLYYIFRILLSKLGPCKMRQILWKTRKIRVYQSCSEKQGTVVVHPLNSLVQGLLQDQIVEVSVTFQTWQNITMQTTRLMRLSLSSSLPVDVVEIGRNDAYNMFGREPGHDFVVDGLKSYNLFTKIEKVLTTADSVRLALIKQFGSEQKKDFSEELEQLFTVPHKFNFFSWSSTMATFSVFLYAIYSQRRHLVIISRRLMKICKGCYSQFRRSTGLHPHGDIKCDDSPCILDATSSFYQISSINAHLPYSAREPLFELPSVIYSVVEKMRNRSIAYAAVEETPLVMLLHGAAGSGKRLACTQLAIETHCNLIEKSCYEIWNQVLAKSEEKLNNVFET</sequence>